<keyword evidence="1" id="KW-0175">Coiled coil</keyword>
<dbReference type="EMBL" id="CP015879">
    <property type="protein sequence ID" value="ANI18913.1"/>
    <property type="molecule type" value="Genomic_DNA"/>
</dbReference>
<evidence type="ECO:0000256" key="1">
    <source>
        <dbReference type="SAM" id="Coils"/>
    </source>
</evidence>
<evidence type="ECO:0000313" key="3">
    <source>
        <dbReference type="Proteomes" id="UP000077748"/>
    </source>
</evidence>
<sequence length="63" mass="6679">MCKLNAQDRATLEKAKAQAAELVEALTKLGSAKNGLLGLEGLDLQQQAISIEKRLGAIQSVTE</sequence>
<reference evidence="2 3" key="1">
    <citation type="submission" date="2016-05" db="EMBL/GenBank/DDBJ databases">
        <title>Genome Sequence of Pseudomonas citronellolis Strain SJTE-3, an Estrogens and Persistent Organic Pollutants degradation strain.</title>
        <authorList>
            <person name="Liang R."/>
        </authorList>
    </citation>
    <scope>NUCLEOTIDE SEQUENCE [LARGE SCALE GENOMIC DNA]</scope>
    <source>
        <strain evidence="2 3">SJTE-3</strain>
        <plasmid evidence="3">Plasmid prbl16</plasmid>
    </source>
</reference>
<dbReference type="GeneID" id="93444972"/>
<dbReference type="AlphaFoldDB" id="A0A1A9KPK2"/>
<gene>
    <name evidence="2" type="ORF">A9C11_33205</name>
</gene>
<keyword evidence="2" id="KW-0614">Plasmid</keyword>
<organism evidence="2 3">
    <name type="scientific">Pseudomonas citronellolis</name>
    <dbReference type="NCBI Taxonomy" id="53408"/>
    <lineage>
        <taxon>Bacteria</taxon>
        <taxon>Pseudomonadati</taxon>
        <taxon>Pseudomonadota</taxon>
        <taxon>Gammaproteobacteria</taxon>
        <taxon>Pseudomonadales</taxon>
        <taxon>Pseudomonadaceae</taxon>
        <taxon>Pseudomonas</taxon>
    </lineage>
</organism>
<proteinExistence type="predicted"/>
<protein>
    <submittedName>
        <fullName evidence="2">Uncharacterized protein</fullName>
    </submittedName>
</protein>
<feature type="coiled-coil region" evidence="1">
    <location>
        <begin position="5"/>
        <end position="32"/>
    </location>
</feature>
<accession>A0A1A9KPK2</accession>
<name>A0A1A9KPK2_9PSED</name>
<evidence type="ECO:0000313" key="2">
    <source>
        <dbReference type="EMBL" id="ANI18913.1"/>
    </source>
</evidence>
<dbReference type="Proteomes" id="UP000077748">
    <property type="component" value="Plasmid pRBL16"/>
</dbReference>
<dbReference type="RefSeq" id="WP_010792751.1">
    <property type="nucleotide sequence ID" value="NZ_CP015879.1"/>
</dbReference>
<geneLocation type="plasmid" evidence="3">
    <name>prbl16</name>
</geneLocation>